<dbReference type="InterPro" id="IPR043128">
    <property type="entry name" value="Rev_trsase/Diguanyl_cyclase"/>
</dbReference>
<dbReference type="InterPro" id="IPR052155">
    <property type="entry name" value="Biofilm_reg_signaling"/>
</dbReference>
<evidence type="ECO:0000259" key="4">
    <source>
        <dbReference type="PROSITE" id="PS50887"/>
    </source>
</evidence>
<keyword evidence="6" id="KW-1185">Reference proteome</keyword>
<dbReference type="InterPro" id="IPR000014">
    <property type="entry name" value="PAS"/>
</dbReference>
<evidence type="ECO:0000256" key="1">
    <source>
        <dbReference type="SAM" id="MobiDB-lite"/>
    </source>
</evidence>
<gene>
    <name evidence="5" type="ORF">SAMN06265374_0598</name>
</gene>
<dbReference type="PROSITE" id="PS50883">
    <property type="entry name" value="EAL"/>
    <property type="match status" value="1"/>
</dbReference>
<dbReference type="CDD" id="cd01949">
    <property type="entry name" value="GGDEF"/>
    <property type="match status" value="1"/>
</dbReference>
<dbReference type="PROSITE" id="PS50112">
    <property type="entry name" value="PAS"/>
    <property type="match status" value="1"/>
</dbReference>
<reference evidence="5 6" key="1">
    <citation type="submission" date="2017-05" db="EMBL/GenBank/DDBJ databases">
        <authorList>
            <person name="Varghese N."/>
            <person name="Submissions S."/>
        </authorList>
    </citation>
    <scope>NUCLEOTIDE SEQUENCE [LARGE SCALE GENOMIC DNA]</scope>
    <source>
        <strain evidence="5 6">DSM 15949</strain>
    </source>
</reference>
<dbReference type="Pfam" id="PF00563">
    <property type="entry name" value="EAL"/>
    <property type="match status" value="1"/>
</dbReference>
<dbReference type="InterPro" id="IPR035919">
    <property type="entry name" value="EAL_sf"/>
</dbReference>
<dbReference type="CDD" id="cd00130">
    <property type="entry name" value="PAS"/>
    <property type="match status" value="1"/>
</dbReference>
<dbReference type="EMBL" id="FXTT01000001">
    <property type="protein sequence ID" value="SMP04196.1"/>
    <property type="molecule type" value="Genomic_DNA"/>
</dbReference>
<dbReference type="InterPro" id="IPR001633">
    <property type="entry name" value="EAL_dom"/>
</dbReference>
<evidence type="ECO:0000259" key="3">
    <source>
        <dbReference type="PROSITE" id="PS50883"/>
    </source>
</evidence>
<dbReference type="SMART" id="SM00267">
    <property type="entry name" value="GGDEF"/>
    <property type="match status" value="1"/>
</dbReference>
<dbReference type="SMART" id="SM00091">
    <property type="entry name" value="PAS"/>
    <property type="match status" value="3"/>
</dbReference>
<feature type="region of interest" description="Disordered" evidence="1">
    <location>
        <begin position="126"/>
        <end position="150"/>
    </location>
</feature>
<name>A0ABY1N9L4_9HYPH</name>
<dbReference type="SUPFAM" id="SSF141868">
    <property type="entry name" value="EAL domain-like"/>
    <property type="match status" value="1"/>
</dbReference>
<dbReference type="Pfam" id="PF13426">
    <property type="entry name" value="PAS_9"/>
    <property type="match status" value="1"/>
</dbReference>
<feature type="domain" description="GGDEF" evidence="4">
    <location>
        <begin position="458"/>
        <end position="589"/>
    </location>
</feature>
<dbReference type="SUPFAM" id="SSF55785">
    <property type="entry name" value="PYP-like sensor domain (PAS domain)"/>
    <property type="match status" value="1"/>
</dbReference>
<dbReference type="PROSITE" id="PS50887">
    <property type="entry name" value="GGDEF"/>
    <property type="match status" value="1"/>
</dbReference>
<feature type="domain" description="PAS" evidence="2">
    <location>
        <begin position="30"/>
        <end position="55"/>
    </location>
</feature>
<dbReference type="PANTHER" id="PTHR44757">
    <property type="entry name" value="DIGUANYLATE CYCLASE DGCP"/>
    <property type="match status" value="1"/>
</dbReference>
<organism evidence="5 6">
    <name type="scientific">Roseibium denhamense</name>
    <dbReference type="NCBI Taxonomy" id="76305"/>
    <lineage>
        <taxon>Bacteria</taxon>
        <taxon>Pseudomonadati</taxon>
        <taxon>Pseudomonadota</taxon>
        <taxon>Alphaproteobacteria</taxon>
        <taxon>Hyphomicrobiales</taxon>
        <taxon>Stappiaceae</taxon>
        <taxon>Roseibium</taxon>
    </lineage>
</organism>
<dbReference type="InterPro" id="IPR029787">
    <property type="entry name" value="Nucleotide_cyclase"/>
</dbReference>
<dbReference type="Gene3D" id="3.20.20.450">
    <property type="entry name" value="EAL domain"/>
    <property type="match status" value="1"/>
</dbReference>
<accession>A0ABY1N9L4</accession>
<feature type="domain" description="EAL" evidence="3">
    <location>
        <begin position="598"/>
        <end position="849"/>
    </location>
</feature>
<proteinExistence type="predicted"/>
<sequence length="864" mass="96081">MLMELETLKQSFLDLTSDAVAIGEYVGAGDGVRVVYINPAFTKLFGYQEDDVIGRPVTELAGSASSSPFSFLQNRVQMSDHRPPDMVRVHTADGTRLPISVSAFGCHDGERGKHIVGATFRDMSGTTYAGPLPGSPESDRSDGPGIPPQSYEDLLADHTRLLSALNAYPDPIVIYDKDQILVYRNDGYAASMADDITEIVPGMHLRDVLRSAIRHGRYPAAVGREEDWINEILSPSTLFRPLEDVELDGDVHHRLFRNRSINDDYIIIRLNSTELVREKRAAEAIKARLIAALNAYPAPFVIYDAEDCLVVCNDAYRASMANDPNDLKEGMHRTEVARIAIRAGKIANAIGREEEWMSDAHQQEEVEKPVQDLELPGDVHHRLLRSRVENGDLVILRIDTTELVRHRRMLEQNSEKLEKANSEITYMALHDDLTGLANRRYLAVKYEELVKKRAETGGDLAALHIDLDRFKQINDTMGHRAGDNVLVEVSRRISGRLSADEFVARIGGDEFVVLLHVPSGSSRPQDLGYLLLNDLSKPTYFESRECRFGASIGLAQTPLAGTDELLTNSDVALYKAKRNGRGQLAVFDQSDLADVRRAKALADDVLRGIEQEEFEPYYQPQIDARSGRILGVEALARWRHPELGLLPPAEFLEVARELNVDSDIDRLIFEKAIAECAPAFAGKHAGLALSFNVSERRISHADLEILHRHVRDYSGQICFELLETIFLEEQDDAFLERLRLLKELGISIEVDDFGSGRASVVALQKINPDRLKIDRRLASLVTKGSAGLRLLRSIIEIAQALDLGVTAEGVETAEQAEILTKLGCDQLQGYHFGKPMPFADLLRHLEQEPDRTGGQAARADTGAI</sequence>
<dbReference type="Pfam" id="PF00990">
    <property type="entry name" value="GGDEF"/>
    <property type="match status" value="1"/>
</dbReference>
<dbReference type="InterPro" id="IPR035965">
    <property type="entry name" value="PAS-like_dom_sf"/>
</dbReference>
<comment type="caution">
    <text evidence="5">The sequence shown here is derived from an EMBL/GenBank/DDBJ whole genome shotgun (WGS) entry which is preliminary data.</text>
</comment>
<dbReference type="RefSeq" id="WP_155190874.1">
    <property type="nucleotide sequence ID" value="NZ_BAAAEA010000001.1"/>
</dbReference>
<dbReference type="InterPro" id="IPR000160">
    <property type="entry name" value="GGDEF_dom"/>
</dbReference>
<dbReference type="NCBIfam" id="TIGR00229">
    <property type="entry name" value="sensory_box"/>
    <property type="match status" value="1"/>
</dbReference>
<dbReference type="SUPFAM" id="SSF55073">
    <property type="entry name" value="Nucleotide cyclase"/>
    <property type="match status" value="1"/>
</dbReference>
<protein>
    <submittedName>
        <fullName evidence="5">PAS domain S-box-containing protein/diguanylate cyclase (GGDEF) domain-containing protein</fullName>
    </submittedName>
</protein>
<dbReference type="SMART" id="SM00052">
    <property type="entry name" value="EAL"/>
    <property type="match status" value="1"/>
</dbReference>
<dbReference type="Proteomes" id="UP001157914">
    <property type="component" value="Unassembled WGS sequence"/>
</dbReference>
<dbReference type="NCBIfam" id="TIGR00254">
    <property type="entry name" value="GGDEF"/>
    <property type="match status" value="1"/>
</dbReference>
<evidence type="ECO:0000313" key="5">
    <source>
        <dbReference type="EMBL" id="SMP04196.1"/>
    </source>
</evidence>
<dbReference type="Gene3D" id="3.30.450.20">
    <property type="entry name" value="PAS domain"/>
    <property type="match status" value="1"/>
</dbReference>
<evidence type="ECO:0000313" key="6">
    <source>
        <dbReference type="Proteomes" id="UP001157914"/>
    </source>
</evidence>
<dbReference type="PANTHER" id="PTHR44757:SF2">
    <property type="entry name" value="BIOFILM ARCHITECTURE MAINTENANCE PROTEIN MBAA"/>
    <property type="match status" value="1"/>
</dbReference>
<evidence type="ECO:0000259" key="2">
    <source>
        <dbReference type="PROSITE" id="PS50112"/>
    </source>
</evidence>
<dbReference type="CDD" id="cd01948">
    <property type="entry name" value="EAL"/>
    <property type="match status" value="1"/>
</dbReference>
<dbReference type="Gene3D" id="3.30.70.270">
    <property type="match status" value="1"/>
</dbReference>